<dbReference type="PANTHER" id="PTHR10587">
    <property type="entry name" value="GLYCOSYL TRANSFERASE-RELATED"/>
    <property type="match status" value="1"/>
</dbReference>
<dbReference type="PANTHER" id="PTHR10587:SF80">
    <property type="entry name" value="CHITOOLIGOSACCHARIDE DEACETYLASE"/>
    <property type="match status" value="1"/>
</dbReference>
<organism evidence="4 5">
    <name type="scientific">Halolactibacillus halophilus</name>
    <dbReference type="NCBI Taxonomy" id="306540"/>
    <lineage>
        <taxon>Bacteria</taxon>
        <taxon>Bacillati</taxon>
        <taxon>Bacillota</taxon>
        <taxon>Bacilli</taxon>
        <taxon>Bacillales</taxon>
        <taxon>Bacillaceae</taxon>
        <taxon>Halolactibacillus</taxon>
    </lineage>
</organism>
<dbReference type="InterPro" id="IPR011330">
    <property type="entry name" value="Glyco_hydro/deAcase_b/a-brl"/>
</dbReference>
<feature type="region of interest" description="Disordered" evidence="1">
    <location>
        <begin position="24"/>
        <end position="77"/>
    </location>
</feature>
<dbReference type="CDD" id="cd10917">
    <property type="entry name" value="CE4_NodB_like_6s_7s"/>
    <property type="match status" value="1"/>
</dbReference>
<dbReference type="RefSeq" id="WP_234987494.1">
    <property type="nucleotide sequence ID" value="NZ_BJWI01000050.1"/>
</dbReference>
<feature type="chain" id="PRO_5047359237" description="NodB homology domain-containing protein" evidence="2">
    <location>
        <begin position="26"/>
        <end position="294"/>
    </location>
</feature>
<dbReference type="EMBL" id="BJWI01000050">
    <property type="protein sequence ID" value="GEM02651.1"/>
    <property type="molecule type" value="Genomic_DNA"/>
</dbReference>
<dbReference type="InterPro" id="IPR002509">
    <property type="entry name" value="NODB_dom"/>
</dbReference>
<gene>
    <name evidence="4" type="ORF">HHA03_21830</name>
</gene>
<feature type="compositionally biased region" description="Acidic residues" evidence="1">
    <location>
        <begin position="35"/>
        <end position="77"/>
    </location>
</feature>
<keyword evidence="5" id="KW-1185">Reference proteome</keyword>
<dbReference type="SUPFAM" id="SSF88713">
    <property type="entry name" value="Glycoside hydrolase/deacetylase"/>
    <property type="match status" value="1"/>
</dbReference>
<feature type="domain" description="NodB homology" evidence="3">
    <location>
        <begin position="102"/>
        <end position="282"/>
    </location>
</feature>
<dbReference type="PROSITE" id="PS51257">
    <property type="entry name" value="PROKAR_LIPOPROTEIN"/>
    <property type="match status" value="1"/>
</dbReference>
<evidence type="ECO:0000313" key="5">
    <source>
        <dbReference type="Proteomes" id="UP000321547"/>
    </source>
</evidence>
<accession>A0ABQ0VNC5</accession>
<evidence type="ECO:0000256" key="1">
    <source>
        <dbReference type="SAM" id="MobiDB-lite"/>
    </source>
</evidence>
<sequence length="294" mass="33283">MKKKYLWSLLLVLGLILFTACQDEATSEDSSQQDNTEDVTPSDETSDDMAPEEDVSDDDQSEASDDVEEDEAEPVEETVEVNYQINQGNWRVEPLTDGVESKVALLTIDDAPDQHAVEMAHILKDLDVPAIFFVNGHFLETDEKHENLKEIYELGFTIGNHTYNHPNLKEISVAEQREQLVALNDKVEAIIGERPTFFRAPFGVNTDDSLAIAEEENMVVMNWTYGYDWEKQYQDSEALADIMVNTEFLNEGANLLMHDREWTKNALEAIVSGLRDKGYTFVEPEAIKGVNDEI</sequence>
<dbReference type="Gene3D" id="3.20.20.370">
    <property type="entry name" value="Glycoside hydrolase/deacetylase"/>
    <property type="match status" value="1"/>
</dbReference>
<feature type="signal peptide" evidence="2">
    <location>
        <begin position="1"/>
        <end position="25"/>
    </location>
</feature>
<evidence type="ECO:0000259" key="3">
    <source>
        <dbReference type="PROSITE" id="PS51677"/>
    </source>
</evidence>
<protein>
    <recommendedName>
        <fullName evidence="3">NodB homology domain-containing protein</fullName>
    </recommendedName>
</protein>
<reference evidence="4 5" key="1">
    <citation type="submission" date="2019-07" db="EMBL/GenBank/DDBJ databases">
        <title>Whole genome shotgun sequence of Halolactibacillus halophilus NBRC 100868.</title>
        <authorList>
            <person name="Hosoyama A."/>
            <person name="Uohara A."/>
            <person name="Ohji S."/>
            <person name="Ichikawa N."/>
        </authorList>
    </citation>
    <scope>NUCLEOTIDE SEQUENCE [LARGE SCALE GENOMIC DNA]</scope>
    <source>
        <strain evidence="4 5">NBRC 100868</strain>
    </source>
</reference>
<proteinExistence type="predicted"/>
<evidence type="ECO:0000313" key="4">
    <source>
        <dbReference type="EMBL" id="GEM02651.1"/>
    </source>
</evidence>
<comment type="caution">
    <text evidence="4">The sequence shown here is derived from an EMBL/GenBank/DDBJ whole genome shotgun (WGS) entry which is preliminary data.</text>
</comment>
<dbReference type="InterPro" id="IPR050248">
    <property type="entry name" value="Polysacc_deacetylase_ArnD"/>
</dbReference>
<keyword evidence="2" id="KW-0732">Signal</keyword>
<dbReference type="Pfam" id="PF01522">
    <property type="entry name" value="Polysacc_deac_1"/>
    <property type="match status" value="1"/>
</dbReference>
<name>A0ABQ0VNC5_9BACI</name>
<dbReference type="Proteomes" id="UP000321547">
    <property type="component" value="Unassembled WGS sequence"/>
</dbReference>
<dbReference type="PROSITE" id="PS51677">
    <property type="entry name" value="NODB"/>
    <property type="match status" value="1"/>
</dbReference>
<evidence type="ECO:0000256" key="2">
    <source>
        <dbReference type="SAM" id="SignalP"/>
    </source>
</evidence>